<organism evidence="3 4">
    <name type="scientific">Frondihabitans peucedani</name>
    <dbReference type="NCBI Taxonomy" id="598626"/>
    <lineage>
        <taxon>Bacteria</taxon>
        <taxon>Bacillati</taxon>
        <taxon>Actinomycetota</taxon>
        <taxon>Actinomycetes</taxon>
        <taxon>Micrococcales</taxon>
        <taxon>Microbacteriaceae</taxon>
        <taxon>Frondihabitans</taxon>
    </lineage>
</organism>
<feature type="compositionally biased region" description="Basic and acidic residues" evidence="1">
    <location>
        <begin position="7"/>
        <end position="25"/>
    </location>
</feature>
<feature type="region of interest" description="Disordered" evidence="1">
    <location>
        <begin position="1"/>
        <end position="25"/>
    </location>
</feature>
<protein>
    <submittedName>
        <fullName evidence="3">Uncharacterized protein</fullName>
    </submittedName>
</protein>
<evidence type="ECO:0000256" key="2">
    <source>
        <dbReference type="SAM" id="Phobius"/>
    </source>
</evidence>
<evidence type="ECO:0000256" key="1">
    <source>
        <dbReference type="SAM" id="MobiDB-lite"/>
    </source>
</evidence>
<keyword evidence="2" id="KW-0812">Transmembrane</keyword>
<dbReference type="RefSeq" id="WP_344798342.1">
    <property type="nucleotide sequence ID" value="NZ_BAABAU010000006.1"/>
</dbReference>
<keyword evidence="2" id="KW-0472">Membrane</keyword>
<gene>
    <name evidence="3" type="ORF">GCM10022256_33560</name>
</gene>
<comment type="caution">
    <text evidence="3">The sequence shown here is derived from an EMBL/GenBank/DDBJ whole genome shotgun (WGS) entry which is preliminary data.</text>
</comment>
<reference evidence="4" key="1">
    <citation type="journal article" date="2019" name="Int. J. Syst. Evol. Microbiol.">
        <title>The Global Catalogue of Microorganisms (GCM) 10K type strain sequencing project: providing services to taxonomists for standard genome sequencing and annotation.</title>
        <authorList>
            <consortium name="The Broad Institute Genomics Platform"/>
            <consortium name="The Broad Institute Genome Sequencing Center for Infectious Disease"/>
            <person name="Wu L."/>
            <person name="Ma J."/>
        </authorList>
    </citation>
    <scope>NUCLEOTIDE SEQUENCE [LARGE SCALE GENOMIC DNA]</scope>
    <source>
        <strain evidence="4">JCM 17442</strain>
    </source>
</reference>
<evidence type="ECO:0000313" key="3">
    <source>
        <dbReference type="EMBL" id="GAA4267744.1"/>
    </source>
</evidence>
<sequence length="159" mass="17607">MADEEHQDIGEPDEPRVDDWSHPTLDETRDLLQRDPEDLALLAVGHPSLARFLALGFDAIQQVRTGEQETLESIGQAYFALTQRTLDGLLKRLDQGDLGDDERSRIYHLIESLQGQGAEKASEFMDANVRSADKTRLLIGTMIVLGLSAAAIVSLRRAP</sequence>
<dbReference type="Proteomes" id="UP001501594">
    <property type="component" value="Unassembled WGS sequence"/>
</dbReference>
<accession>A0ABP8E6G6</accession>
<keyword evidence="4" id="KW-1185">Reference proteome</keyword>
<keyword evidence="2" id="KW-1133">Transmembrane helix</keyword>
<evidence type="ECO:0000313" key="4">
    <source>
        <dbReference type="Proteomes" id="UP001501594"/>
    </source>
</evidence>
<proteinExistence type="predicted"/>
<name>A0ABP8E6G6_9MICO</name>
<feature type="transmembrane region" description="Helical" evidence="2">
    <location>
        <begin position="137"/>
        <end position="155"/>
    </location>
</feature>
<dbReference type="EMBL" id="BAABAU010000006">
    <property type="protein sequence ID" value="GAA4267744.1"/>
    <property type="molecule type" value="Genomic_DNA"/>
</dbReference>